<accession>A0A1A9GJU9</accession>
<sequence length="131" mass="14432">MHGDPAAIRRLADVLRDQGDEIRAEADRLVALTEATAWTGLAADALRGRVRDRAAALRRTAVRHEDAAAALERHAREVARRQELIAGIERRVARLLDGLTERWPVDRFVPPPSGHRAWLEVDVAGLLGAVV</sequence>
<feature type="domain" description="Putative T7SS secretion signal" evidence="1">
    <location>
        <begin position="1"/>
        <end position="82"/>
    </location>
</feature>
<gene>
    <name evidence="2" type="ORF">I601_1507</name>
</gene>
<dbReference type="InterPro" id="IPR049082">
    <property type="entry name" value="T7SS_signal"/>
</dbReference>
<dbReference type="Proteomes" id="UP000077868">
    <property type="component" value="Chromosome"/>
</dbReference>
<keyword evidence="3" id="KW-1185">Reference proteome</keyword>
<dbReference type="InterPro" id="IPR036689">
    <property type="entry name" value="ESAT-6-like_sf"/>
</dbReference>
<protein>
    <recommendedName>
        <fullName evidence="1">Putative T7SS secretion signal domain-containing protein</fullName>
    </recommendedName>
</protein>
<evidence type="ECO:0000313" key="3">
    <source>
        <dbReference type="Proteomes" id="UP000077868"/>
    </source>
</evidence>
<dbReference type="EMBL" id="CP015079">
    <property type="protein sequence ID" value="ANH37942.1"/>
    <property type="molecule type" value="Genomic_DNA"/>
</dbReference>
<dbReference type="OrthoDB" id="3790494at2"/>
<dbReference type="STRING" id="1300347.I601_1507"/>
<name>A0A1A9GJU9_9ACTN</name>
<evidence type="ECO:0000313" key="2">
    <source>
        <dbReference type="EMBL" id="ANH37942.1"/>
    </source>
</evidence>
<dbReference type="AlphaFoldDB" id="A0A1A9GJU9"/>
<dbReference type="Pfam" id="PF21725">
    <property type="entry name" value="T7SS_signal"/>
    <property type="match status" value="1"/>
</dbReference>
<proteinExistence type="predicted"/>
<dbReference type="KEGG" id="ndk:I601_1507"/>
<reference evidence="2 3" key="1">
    <citation type="submission" date="2016-03" db="EMBL/GenBank/DDBJ databases">
        <title>Complete genome sequence of a soil Actinobacterium, Nocardioides dokdonensis FR1436.</title>
        <authorList>
            <person name="Kwon S.-K."/>
            <person name="Kim K."/>
            <person name="Kim J.F."/>
        </authorList>
    </citation>
    <scope>NUCLEOTIDE SEQUENCE [LARGE SCALE GENOMIC DNA]</scope>
    <source>
        <strain evidence="2 3">FR1436</strain>
    </source>
</reference>
<dbReference type="SUPFAM" id="SSF140453">
    <property type="entry name" value="EsxAB dimer-like"/>
    <property type="match status" value="1"/>
</dbReference>
<dbReference type="PATRIC" id="fig|1300347.3.peg.1507"/>
<organism evidence="2 3">
    <name type="scientific">Nocardioides dokdonensis FR1436</name>
    <dbReference type="NCBI Taxonomy" id="1300347"/>
    <lineage>
        <taxon>Bacteria</taxon>
        <taxon>Bacillati</taxon>
        <taxon>Actinomycetota</taxon>
        <taxon>Actinomycetes</taxon>
        <taxon>Propionibacteriales</taxon>
        <taxon>Nocardioidaceae</taxon>
        <taxon>Nocardioides</taxon>
    </lineage>
</organism>
<evidence type="ECO:0000259" key="1">
    <source>
        <dbReference type="Pfam" id="PF21725"/>
    </source>
</evidence>